<proteinExistence type="predicted"/>
<keyword evidence="1" id="KW-0597">Phosphoprotein</keyword>
<evidence type="ECO:0000313" key="3">
    <source>
        <dbReference type="EMBL" id="KKO18734.1"/>
    </source>
</evidence>
<dbReference type="PROSITE" id="PS50894">
    <property type="entry name" value="HPT"/>
    <property type="match status" value="1"/>
</dbReference>
<sequence>MKASANDISGCRKERWQNDETVFDKDEALEINGNEEEFLKELAEMFIDDFPEQISLVKKAVNSRDSNALEKSAHKLKGAVANFGKNIVYRAVLNLEAMGRENRWDDVEETYGALTREAERLMHALKKFAKSK</sequence>
<evidence type="ECO:0000313" key="4">
    <source>
        <dbReference type="Proteomes" id="UP000034954"/>
    </source>
</evidence>
<comment type="caution">
    <text evidence="3">The sequence shown here is derived from an EMBL/GenBank/DDBJ whole genome shotgun (WGS) entry which is preliminary data.</text>
</comment>
<dbReference type="Gene3D" id="1.20.120.160">
    <property type="entry name" value="HPT domain"/>
    <property type="match status" value="1"/>
</dbReference>
<keyword evidence="4" id="KW-1185">Reference proteome</keyword>
<organism evidence="3 4">
    <name type="scientific">Candidatus Brocadia fulgida</name>
    <dbReference type="NCBI Taxonomy" id="380242"/>
    <lineage>
        <taxon>Bacteria</taxon>
        <taxon>Pseudomonadati</taxon>
        <taxon>Planctomycetota</taxon>
        <taxon>Candidatus Brocadiia</taxon>
        <taxon>Candidatus Brocadiales</taxon>
        <taxon>Candidatus Brocadiaceae</taxon>
        <taxon>Candidatus Brocadia</taxon>
    </lineage>
</organism>
<dbReference type="InterPro" id="IPR008207">
    <property type="entry name" value="Sig_transdc_His_kin_Hpt_dom"/>
</dbReference>
<dbReference type="EMBL" id="LAQJ01000238">
    <property type="protein sequence ID" value="KKO18734.1"/>
    <property type="molecule type" value="Genomic_DNA"/>
</dbReference>
<dbReference type="SUPFAM" id="SSF47226">
    <property type="entry name" value="Histidine-containing phosphotransfer domain, HPT domain"/>
    <property type="match status" value="1"/>
</dbReference>
<feature type="modified residue" description="Phosphohistidine" evidence="1">
    <location>
        <position position="74"/>
    </location>
</feature>
<dbReference type="Proteomes" id="UP000034954">
    <property type="component" value="Unassembled WGS sequence"/>
</dbReference>
<evidence type="ECO:0000259" key="2">
    <source>
        <dbReference type="PROSITE" id="PS50894"/>
    </source>
</evidence>
<dbReference type="GO" id="GO:0004672">
    <property type="term" value="F:protein kinase activity"/>
    <property type="evidence" value="ECO:0007669"/>
    <property type="project" value="UniProtKB-ARBA"/>
</dbReference>
<dbReference type="AlphaFoldDB" id="A0A0M2UW57"/>
<name>A0A0M2UW57_9BACT</name>
<feature type="domain" description="HPt" evidence="2">
    <location>
        <begin position="35"/>
        <end position="132"/>
    </location>
</feature>
<protein>
    <submittedName>
        <fullName evidence="3">Aerobic respiration control sensor protein ArcB</fullName>
    </submittedName>
</protein>
<accession>A0A0M2UW57</accession>
<dbReference type="Pfam" id="PF01627">
    <property type="entry name" value="Hpt"/>
    <property type="match status" value="1"/>
</dbReference>
<evidence type="ECO:0000256" key="1">
    <source>
        <dbReference type="PROSITE-ProRule" id="PRU00110"/>
    </source>
</evidence>
<dbReference type="InterPro" id="IPR036641">
    <property type="entry name" value="HPT_dom_sf"/>
</dbReference>
<gene>
    <name evidence="3" type="ORF">BROFUL_02566</name>
</gene>
<dbReference type="GO" id="GO:0000160">
    <property type="term" value="P:phosphorelay signal transduction system"/>
    <property type="evidence" value="ECO:0007669"/>
    <property type="project" value="InterPro"/>
</dbReference>
<reference evidence="3 4" key="1">
    <citation type="journal article" date="2013" name="BMC Microbiol.">
        <title>Identification of the type II cytochrome c maturation pathway in anammox bacteria by comparative genomics.</title>
        <authorList>
            <person name="Ferousi C."/>
            <person name="Speth D.R."/>
            <person name="Reimann J."/>
            <person name="Op den Camp H.J."/>
            <person name="Allen J.W."/>
            <person name="Keltjens J.T."/>
            <person name="Jetten M.S."/>
        </authorList>
    </citation>
    <scope>NUCLEOTIDE SEQUENCE [LARGE SCALE GENOMIC DNA]</scope>
    <source>
        <strain evidence="3">RU1</strain>
    </source>
</reference>